<comment type="caution">
    <text evidence="3">The sequence shown here is derived from an EMBL/GenBank/DDBJ whole genome shotgun (WGS) entry which is preliminary data.</text>
</comment>
<keyword evidence="4" id="KW-1185">Reference proteome</keyword>
<name>A0ABW7N5V4_9BACT</name>
<dbReference type="InterPro" id="IPR011008">
    <property type="entry name" value="Dimeric_a/b-barrel"/>
</dbReference>
<dbReference type="Gene3D" id="3.30.70.100">
    <property type="match status" value="2"/>
</dbReference>
<dbReference type="Proteomes" id="UP001610063">
    <property type="component" value="Unassembled WGS sequence"/>
</dbReference>
<evidence type="ECO:0000256" key="1">
    <source>
        <dbReference type="SAM" id="SignalP"/>
    </source>
</evidence>
<keyword evidence="1" id="KW-0732">Signal</keyword>
<dbReference type="RefSeq" id="WP_395416429.1">
    <property type="nucleotide sequence ID" value="NZ_JBIPKE010000013.1"/>
</dbReference>
<sequence>MKPTNSFFLLICLMALGCQSKKAANSEPAPERQYYELKTYTMATDQQVSMTDQYLREAYLPAMKRLGVANIGVFKPRPSEADSSQKIVVLLPLTSMDQLLTITDQLAEDSIYQAAGANYLNAPHDNPPYERIASVLLRAFTEMPMMQTPKLSGASADRVYELRSYESATEKYYWSKVDMFNAGGEVSLFEKLEFNAVFYGEVISGDKMPNLMYMTTFTDQQSRDTHWKAFGESPEWQALKVMPRYANTVSHSDIYFLYPTEYSDY</sequence>
<protein>
    <submittedName>
        <fullName evidence="3">NIPSNAP family protein</fullName>
    </submittedName>
</protein>
<accession>A0ABW7N5V4</accession>
<dbReference type="InterPro" id="IPR012577">
    <property type="entry name" value="NIPSNAP"/>
</dbReference>
<organism evidence="3 4">
    <name type="scientific">Marinoscillum luteum</name>
    <dbReference type="NCBI Taxonomy" id="861051"/>
    <lineage>
        <taxon>Bacteria</taxon>
        <taxon>Pseudomonadati</taxon>
        <taxon>Bacteroidota</taxon>
        <taxon>Cytophagia</taxon>
        <taxon>Cytophagales</taxon>
        <taxon>Reichenbachiellaceae</taxon>
        <taxon>Marinoscillum</taxon>
    </lineage>
</organism>
<proteinExistence type="predicted"/>
<evidence type="ECO:0000313" key="4">
    <source>
        <dbReference type="Proteomes" id="UP001610063"/>
    </source>
</evidence>
<feature type="signal peptide" evidence="1">
    <location>
        <begin position="1"/>
        <end position="23"/>
    </location>
</feature>
<dbReference type="SUPFAM" id="SSF54909">
    <property type="entry name" value="Dimeric alpha+beta barrel"/>
    <property type="match status" value="1"/>
</dbReference>
<evidence type="ECO:0000259" key="2">
    <source>
        <dbReference type="Pfam" id="PF07978"/>
    </source>
</evidence>
<dbReference type="Pfam" id="PF07978">
    <property type="entry name" value="NIPSNAP"/>
    <property type="match status" value="1"/>
</dbReference>
<reference evidence="3 4" key="1">
    <citation type="journal article" date="2013" name="Int. J. Syst. Evol. Microbiol.">
        <title>Marinoscillum luteum sp. nov., isolated from marine sediment.</title>
        <authorList>
            <person name="Cha I.T."/>
            <person name="Park S.J."/>
            <person name="Kim S.J."/>
            <person name="Kim J.G."/>
            <person name="Jung M.Y."/>
            <person name="Shin K.S."/>
            <person name="Kwon K.K."/>
            <person name="Yang S.H."/>
            <person name="Seo Y.S."/>
            <person name="Rhee S.K."/>
        </authorList>
    </citation>
    <scope>NUCLEOTIDE SEQUENCE [LARGE SCALE GENOMIC DNA]</scope>
    <source>
        <strain evidence="3 4">KCTC 23939</strain>
    </source>
</reference>
<dbReference type="EMBL" id="JBIPKE010000013">
    <property type="protein sequence ID" value="MFH6982785.1"/>
    <property type="molecule type" value="Genomic_DNA"/>
</dbReference>
<dbReference type="PROSITE" id="PS51257">
    <property type="entry name" value="PROKAR_LIPOPROTEIN"/>
    <property type="match status" value="1"/>
</dbReference>
<evidence type="ECO:0000313" key="3">
    <source>
        <dbReference type="EMBL" id="MFH6982785.1"/>
    </source>
</evidence>
<feature type="chain" id="PRO_5046598867" evidence="1">
    <location>
        <begin position="24"/>
        <end position="265"/>
    </location>
</feature>
<feature type="domain" description="NIPSNAP" evidence="2">
    <location>
        <begin position="160"/>
        <end position="263"/>
    </location>
</feature>
<gene>
    <name evidence="3" type="ORF">ACHKAR_05020</name>
</gene>